<dbReference type="EMBL" id="KN838832">
    <property type="protein sequence ID" value="KIJ93650.1"/>
    <property type="molecule type" value="Genomic_DNA"/>
</dbReference>
<evidence type="ECO:0000313" key="2">
    <source>
        <dbReference type="Proteomes" id="UP000054477"/>
    </source>
</evidence>
<dbReference type="OrthoDB" id="2340858at2759"/>
<reference evidence="2" key="2">
    <citation type="submission" date="2015-01" db="EMBL/GenBank/DDBJ databases">
        <title>Evolutionary Origins and Diversification of the Mycorrhizal Mutualists.</title>
        <authorList>
            <consortium name="DOE Joint Genome Institute"/>
            <consortium name="Mycorrhizal Genomics Consortium"/>
            <person name="Kohler A."/>
            <person name="Kuo A."/>
            <person name="Nagy L.G."/>
            <person name="Floudas D."/>
            <person name="Copeland A."/>
            <person name="Barry K.W."/>
            <person name="Cichocki N."/>
            <person name="Veneault-Fourrey C."/>
            <person name="LaButti K."/>
            <person name="Lindquist E.A."/>
            <person name="Lipzen A."/>
            <person name="Lundell T."/>
            <person name="Morin E."/>
            <person name="Murat C."/>
            <person name="Riley R."/>
            <person name="Ohm R."/>
            <person name="Sun H."/>
            <person name="Tunlid A."/>
            <person name="Henrissat B."/>
            <person name="Grigoriev I.V."/>
            <person name="Hibbett D.S."/>
            <person name="Martin F."/>
        </authorList>
    </citation>
    <scope>NUCLEOTIDE SEQUENCE [LARGE SCALE GENOMIC DNA]</scope>
    <source>
        <strain evidence="2">LaAM-08-1</strain>
    </source>
</reference>
<organism evidence="1 2">
    <name type="scientific">Laccaria amethystina LaAM-08-1</name>
    <dbReference type="NCBI Taxonomy" id="1095629"/>
    <lineage>
        <taxon>Eukaryota</taxon>
        <taxon>Fungi</taxon>
        <taxon>Dikarya</taxon>
        <taxon>Basidiomycota</taxon>
        <taxon>Agaricomycotina</taxon>
        <taxon>Agaricomycetes</taxon>
        <taxon>Agaricomycetidae</taxon>
        <taxon>Agaricales</taxon>
        <taxon>Agaricineae</taxon>
        <taxon>Hydnangiaceae</taxon>
        <taxon>Laccaria</taxon>
    </lineage>
</organism>
<proteinExistence type="predicted"/>
<gene>
    <name evidence="1" type="ORF">K443DRAFT_12709</name>
</gene>
<reference evidence="1 2" key="1">
    <citation type="submission" date="2014-04" db="EMBL/GenBank/DDBJ databases">
        <authorList>
            <consortium name="DOE Joint Genome Institute"/>
            <person name="Kuo A."/>
            <person name="Kohler A."/>
            <person name="Nagy L.G."/>
            <person name="Floudas D."/>
            <person name="Copeland A."/>
            <person name="Barry K.W."/>
            <person name="Cichocki N."/>
            <person name="Veneault-Fourrey C."/>
            <person name="LaButti K."/>
            <person name="Lindquist E.A."/>
            <person name="Lipzen A."/>
            <person name="Lundell T."/>
            <person name="Morin E."/>
            <person name="Murat C."/>
            <person name="Sun H."/>
            <person name="Tunlid A."/>
            <person name="Henrissat B."/>
            <person name="Grigoriev I.V."/>
            <person name="Hibbett D.S."/>
            <person name="Martin F."/>
            <person name="Nordberg H.P."/>
            <person name="Cantor M.N."/>
            <person name="Hua S.X."/>
        </authorList>
    </citation>
    <scope>NUCLEOTIDE SEQUENCE [LARGE SCALE GENOMIC DNA]</scope>
    <source>
        <strain evidence="1 2">LaAM-08-1</strain>
    </source>
</reference>
<evidence type="ECO:0000313" key="1">
    <source>
        <dbReference type="EMBL" id="KIJ93650.1"/>
    </source>
</evidence>
<dbReference type="HOGENOM" id="CLU_1759111_0_0_1"/>
<protein>
    <submittedName>
        <fullName evidence="1">Uncharacterized protein</fullName>
    </submittedName>
</protein>
<sequence length="148" mass="16424">MFVARGHTGMAKTIAISVVLRLRLEAALFMNGPYRFYFFTQGKTFDYEIDSAQTRTGGFQSLPATTWCLAFSQSLHVVAVSGVKIHKYSILYEALAVARASYQGGLLPPPLDFDILSLLIALFRRYLQQAVHPERVLENAFASFGPSA</sequence>
<keyword evidence="2" id="KW-1185">Reference proteome</keyword>
<name>A0A0C9WQW9_9AGAR</name>
<dbReference type="AlphaFoldDB" id="A0A0C9WQW9"/>
<accession>A0A0C9WQW9</accession>
<dbReference type="Proteomes" id="UP000054477">
    <property type="component" value="Unassembled WGS sequence"/>
</dbReference>